<comment type="caution">
    <text evidence="7">The sequence shown here is derived from an EMBL/GenBank/DDBJ whole genome shotgun (WGS) entry which is preliminary data.</text>
</comment>
<keyword evidence="8" id="KW-1185">Reference proteome</keyword>
<evidence type="ECO:0000256" key="5">
    <source>
        <dbReference type="SAM" id="SignalP"/>
    </source>
</evidence>
<evidence type="ECO:0000256" key="4">
    <source>
        <dbReference type="PROSITE-ProRule" id="PRU00433"/>
    </source>
</evidence>
<dbReference type="Gene3D" id="2.120.10.30">
    <property type="entry name" value="TolB, C-terminal domain"/>
    <property type="match status" value="1"/>
</dbReference>
<evidence type="ECO:0000313" key="7">
    <source>
        <dbReference type="EMBL" id="MCW1925274.1"/>
    </source>
</evidence>
<accession>A0ABT3GP24</accession>
<dbReference type="PROSITE" id="PS00018">
    <property type="entry name" value="EF_HAND_1"/>
    <property type="match status" value="1"/>
</dbReference>
<evidence type="ECO:0000256" key="1">
    <source>
        <dbReference type="ARBA" id="ARBA00022617"/>
    </source>
</evidence>
<dbReference type="InterPro" id="IPR013428">
    <property type="entry name" value="Membrane-bound_put_N"/>
</dbReference>
<evidence type="ECO:0000256" key="2">
    <source>
        <dbReference type="ARBA" id="ARBA00022723"/>
    </source>
</evidence>
<dbReference type="InterPro" id="IPR011041">
    <property type="entry name" value="Quinoprot_gluc/sorb_DH_b-prop"/>
</dbReference>
<dbReference type="InterPro" id="IPR055557">
    <property type="entry name" value="DUF7133"/>
</dbReference>
<evidence type="ECO:0000256" key="3">
    <source>
        <dbReference type="ARBA" id="ARBA00023004"/>
    </source>
</evidence>
<keyword evidence="5" id="KW-0732">Signal</keyword>
<dbReference type="NCBIfam" id="TIGR02604">
    <property type="entry name" value="Piru_Ver_Nterm"/>
    <property type="match status" value="1"/>
</dbReference>
<evidence type="ECO:0000259" key="6">
    <source>
        <dbReference type="PROSITE" id="PS51007"/>
    </source>
</evidence>
<dbReference type="Pfam" id="PF23500">
    <property type="entry name" value="DUF7133"/>
    <property type="match status" value="1"/>
</dbReference>
<protein>
    <submittedName>
        <fullName evidence="7">C-type cytochrome</fullName>
    </submittedName>
</protein>
<dbReference type="PROSITE" id="PS51007">
    <property type="entry name" value="CYTC"/>
    <property type="match status" value="1"/>
</dbReference>
<evidence type="ECO:0000313" key="8">
    <source>
        <dbReference type="Proteomes" id="UP001320876"/>
    </source>
</evidence>
<dbReference type="InterPro" id="IPR018247">
    <property type="entry name" value="EF_Hand_1_Ca_BS"/>
</dbReference>
<dbReference type="InterPro" id="IPR011042">
    <property type="entry name" value="6-blade_b-propeller_TolB-like"/>
</dbReference>
<proteinExistence type="predicted"/>
<dbReference type="Gene3D" id="1.10.760.10">
    <property type="entry name" value="Cytochrome c-like domain"/>
    <property type="match status" value="1"/>
</dbReference>
<dbReference type="InterPro" id="IPR016024">
    <property type="entry name" value="ARM-type_fold"/>
</dbReference>
<dbReference type="InterPro" id="IPR013427">
    <property type="entry name" value="Haem-bd_dom_put"/>
</dbReference>
<sequence>MKAACLSFLPLVASLAAAPESYPCQNGLVRSLVAREPMFINPVAVSVDTDGTIYVTETTRRKQADLDIREVMWWVTDDLSHTSVEERRDFFRRNVTSERFKNHASLTDHDRNGRIDWQDLTVHTEKIHRLVDTDGDGVADQQTLFADGFNTEVTGIAAGVLAHGGDVYATIAPDVWKLRDTDGDGKADQRKAIASGFGVHINYAGHDMHGLTLGPDGRLYWTIGDKGLNVESGGRRWFYPHEGAVLRCNPDGSDFEVFARGLRNVQQIAFDEYGYLFGVDNDSDQKGEKERLVYIPEGSDHGWRCYYQYRGGKYNPWMAERIAFPEGQDRPASIVPPLALYLDGPSGFAYNPGTALNDRYRNHFFLTQFPAGKINAFQLEPDGASFKMKGDHLMASGTAFTGCNFGPDGALYVADWQGGYPMKEKGAVWKIDDPKEAGSAMRKDVATMLKEGPSKVVDDELIKRLGHADQRIRLDAQWELALRKNWDALKKVAASNETSQLARVHALWGLSQSKQFDEAIFITLASGQDPELRSQAAKWAGETIRKLPPTFPALLADASARVRFQAAMAVGKSHDRSQIENVAAMVAANDNKDPFLDHAGSFALRTSTFADLKTFARHPAMPVRLTTVVALGRILDNLWRSNEAANTDPTSEEFCLDEDQIRAWTDMYDLASTFLDDDSPIIVSEAVGILYPTAPQRVAGLLDRKMAPPAPAIRRAIAVNRRIRSEESLVRLARYAADPGHPVAMRILALEALANVDTSEPLDEVTGAFLSSSRIVKPPLLFATDLCQKLDEILSPLTANAQVMQAASSAMDRIGVKRDPAAFIRLALDNSISATRRIDAIRHLKSIGDPNWIATAKSALETISWKGVEVAALLVETDPEFVSRYLRGNVLVPGNTGEDQQQAVRMLAVLPDAKAKLELLLKQMAENKISPHLYLEVLESAEALQLDGAKEVRAALAAKSPDGQWFHVMNGGNPATGKKIFEENLAANCTACHRIGEQGSNVGPPLTKVGTNSRDHLLESLVNPQATVASGYGMMTATKKDGTTLAGTFIEEKDGKLILAQADGSMLEIPLADLASKTAPISTMPPMDAVLKPAELRDLIEFLSTLK</sequence>
<keyword evidence="1 4" id="KW-0349">Heme</keyword>
<dbReference type="RefSeq" id="WP_264489381.1">
    <property type="nucleotide sequence ID" value="NZ_JAPDDT010000013.1"/>
</dbReference>
<dbReference type="PANTHER" id="PTHR33546:SF1">
    <property type="entry name" value="LARGE, MULTIFUNCTIONAL SECRETED PROTEIN"/>
    <property type="match status" value="1"/>
</dbReference>
<organism evidence="7 8">
    <name type="scientific">Luteolibacter arcticus</name>
    <dbReference type="NCBI Taxonomy" id="1581411"/>
    <lineage>
        <taxon>Bacteria</taxon>
        <taxon>Pseudomonadati</taxon>
        <taxon>Verrucomicrobiota</taxon>
        <taxon>Verrucomicrobiia</taxon>
        <taxon>Verrucomicrobiales</taxon>
        <taxon>Verrucomicrobiaceae</taxon>
        <taxon>Luteolibacter</taxon>
    </lineage>
</organism>
<keyword evidence="2 4" id="KW-0479">Metal-binding</keyword>
<name>A0ABT3GP24_9BACT</name>
<dbReference type="SUPFAM" id="SSF50952">
    <property type="entry name" value="Soluble quinoprotein glucose dehydrogenase"/>
    <property type="match status" value="1"/>
</dbReference>
<dbReference type="Pfam" id="PF00034">
    <property type="entry name" value="Cytochrom_C"/>
    <property type="match status" value="1"/>
</dbReference>
<keyword evidence="3 4" id="KW-0408">Iron</keyword>
<gene>
    <name evidence="7" type="ORF">OKA05_22125</name>
</gene>
<dbReference type="Proteomes" id="UP001320876">
    <property type="component" value="Unassembled WGS sequence"/>
</dbReference>
<dbReference type="EMBL" id="JAPDDT010000013">
    <property type="protein sequence ID" value="MCW1925274.1"/>
    <property type="molecule type" value="Genomic_DNA"/>
</dbReference>
<dbReference type="SUPFAM" id="SSF46626">
    <property type="entry name" value="Cytochrome c"/>
    <property type="match status" value="1"/>
</dbReference>
<feature type="chain" id="PRO_5045563448" evidence="5">
    <location>
        <begin position="19"/>
        <end position="1107"/>
    </location>
</feature>
<dbReference type="NCBIfam" id="TIGR02603">
    <property type="entry name" value="CxxCH_TIGR02603"/>
    <property type="match status" value="1"/>
</dbReference>
<reference evidence="7 8" key="1">
    <citation type="submission" date="2022-10" db="EMBL/GenBank/DDBJ databases">
        <title>Luteolibacter arcticus strain CCTCC AB 2014275, whole genome shotgun sequencing project.</title>
        <authorList>
            <person name="Zhao G."/>
            <person name="Shen L."/>
        </authorList>
    </citation>
    <scope>NUCLEOTIDE SEQUENCE [LARGE SCALE GENOMIC DNA]</scope>
    <source>
        <strain evidence="7 8">CCTCC AB 2014275</strain>
    </source>
</reference>
<feature type="signal peptide" evidence="5">
    <location>
        <begin position="1"/>
        <end position="18"/>
    </location>
</feature>
<dbReference type="PANTHER" id="PTHR33546">
    <property type="entry name" value="LARGE, MULTIFUNCTIONAL SECRETED PROTEIN-RELATED"/>
    <property type="match status" value="1"/>
</dbReference>
<dbReference type="InterPro" id="IPR009056">
    <property type="entry name" value="Cyt_c-like_dom"/>
</dbReference>
<dbReference type="SUPFAM" id="SSF48371">
    <property type="entry name" value="ARM repeat"/>
    <property type="match status" value="2"/>
</dbReference>
<dbReference type="InterPro" id="IPR036909">
    <property type="entry name" value="Cyt_c-like_dom_sf"/>
</dbReference>
<dbReference type="InterPro" id="IPR011989">
    <property type="entry name" value="ARM-like"/>
</dbReference>
<feature type="domain" description="Cytochrome c" evidence="6">
    <location>
        <begin position="972"/>
        <end position="1107"/>
    </location>
</feature>
<dbReference type="Gene3D" id="1.25.10.10">
    <property type="entry name" value="Leucine-rich Repeat Variant"/>
    <property type="match status" value="1"/>
</dbReference>